<reference evidence="9 10" key="1">
    <citation type="journal article" date="2018" name="Int. J. Syst. Bacteriol.">
        <title>Oceaniradius stylonemae gen. nov., sp. nov., isolated from a red alga, Stylonema cornu-cervi.</title>
        <authorList>
            <person name="Jeong S."/>
        </authorList>
    </citation>
    <scope>NUCLEOTIDE SEQUENCE [LARGE SCALE GENOMIC DNA]</scope>
    <source>
        <strain evidence="9 10">StC1</strain>
    </source>
</reference>
<dbReference type="AlphaFoldDB" id="A0A3A8ADG9"/>
<keyword evidence="6 8" id="KW-1133">Transmembrane helix</keyword>
<name>A0A3A8ADG9_9HYPH</name>
<organism evidence="9 10">
    <name type="scientific">Oceaniradius stylonematis</name>
    <dbReference type="NCBI Taxonomy" id="2184161"/>
    <lineage>
        <taxon>Bacteria</taxon>
        <taxon>Pseudomonadati</taxon>
        <taxon>Pseudomonadota</taxon>
        <taxon>Alphaproteobacteria</taxon>
        <taxon>Hyphomicrobiales</taxon>
        <taxon>Ahrensiaceae</taxon>
        <taxon>Oceaniradius</taxon>
    </lineage>
</organism>
<evidence type="ECO:0000256" key="3">
    <source>
        <dbReference type="ARBA" id="ARBA00022519"/>
    </source>
</evidence>
<dbReference type="GO" id="GO:0016020">
    <property type="term" value="C:membrane"/>
    <property type="evidence" value="ECO:0007669"/>
    <property type="project" value="InterPro"/>
</dbReference>
<evidence type="ECO:0000256" key="4">
    <source>
        <dbReference type="ARBA" id="ARBA00022692"/>
    </source>
</evidence>
<evidence type="ECO:0000313" key="10">
    <source>
        <dbReference type="Proteomes" id="UP000246132"/>
    </source>
</evidence>
<dbReference type="EMBL" id="QFWV02000008">
    <property type="protein sequence ID" value="RKF05700.1"/>
    <property type="molecule type" value="Genomic_DNA"/>
</dbReference>
<evidence type="ECO:0000256" key="2">
    <source>
        <dbReference type="ARBA" id="ARBA00022475"/>
    </source>
</evidence>
<keyword evidence="1" id="KW-0813">Transport</keyword>
<gene>
    <name evidence="9" type="primary">alaE</name>
    <name evidence="9" type="ORF">DEM25_013925</name>
</gene>
<evidence type="ECO:0000256" key="6">
    <source>
        <dbReference type="ARBA" id="ARBA00022989"/>
    </source>
</evidence>
<sequence>MLERLRTIVSRDFLADTTALVVFFTIAGIINERFVAGMAWDEVARSRAIGAPLMVLTARPYGIWRDWVMARAETSGRISRFAHDVVALLLFQVPIYVAIIYAGGATGDALWRGALGAAVYMLVLGRPYGLWLDVVRRWFGLKGPGQKPMSLGG</sequence>
<evidence type="ECO:0000256" key="8">
    <source>
        <dbReference type="SAM" id="Phobius"/>
    </source>
</evidence>
<dbReference type="Pfam" id="PF06610">
    <property type="entry name" value="AlaE"/>
    <property type="match status" value="1"/>
</dbReference>
<keyword evidence="3" id="KW-0997">Cell inner membrane</keyword>
<feature type="transmembrane region" description="Helical" evidence="8">
    <location>
        <begin position="109"/>
        <end position="132"/>
    </location>
</feature>
<proteinExistence type="predicted"/>
<comment type="caution">
    <text evidence="9">The sequence shown here is derived from an EMBL/GenBank/DDBJ whole genome shotgun (WGS) entry which is preliminary data.</text>
</comment>
<keyword evidence="10" id="KW-1185">Reference proteome</keyword>
<dbReference type="RefSeq" id="WP_109766330.1">
    <property type="nucleotide sequence ID" value="NZ_JASHJV010000006.1"/>
</dbReference>
<evidence type="ECO:0000313" key="9">
    <source>
        <dbReference type="EMBL" id="RKF05700.1"/>
    </source>
</evidence>
<feature type="transmembrane region" description="Helical" evidence="8">
    <location>
        <begin position="12"/>
        <end position="31"/>
    </location>
</feature>
<keyword evidence="5" id="KW-0029">Amino-acid transport</keyword>
<keyword evidence="7 8" id="KW-0472">Membrane</keyword>
<evidence type="ECO:0000256" key="5">
    <source>
        <dbReference type="ARBA" id="ARBA00022970"/>
    </source>
</evidence>
<keyword evidence="2" id="KW-1003">Cell membrane</keyword>
<dbReference type="OrthoDB" id="9006207at2"/>
<dbReference type="InterPro" id="IPR010574">
    <property type="entry name" value="Ala_export_AlaE"/>
</dbReference>
<accession>A0A3A8ADG9</accession>
<dbReference type="Proteomes" id="UP000246132">
    <property type="component" value="Unassembled WGS sequence"/>
</dbReference>
<protein>
    <submittedName>
        <fullName evidence="9">L-alanine exporter AlaE</fullName>
    </submittedName>
</protein>
<evidence type="ECO:0000256" key="7">
    <source>
        <dbReference type="ARBA" id="ARBA00023136"/>
    </source>
</evidence>
<feature type="transmembrane region" description="Helical" evidence="8">
    <location>
        <begin position="85"/>
        <end position="103"/>
    </location>
</feature>
<evidence type="ECO:0000256" key="1">
    <source>
        <dbReference type="ARBA" id="ARBA00022448"/>
    </source>
</evidence>
<keyword evidence="4 8" id="KW-0812">Transmembrane</keyword>
<dbReference type="GO" id="GO:0034639">
    <property type="term" value="F:L-amino acid efflux transmembrane transporter activity"/>
    <property type="evidence" value="ECO:0007669"/>
    <property type="project" value="InterPro"/>
</dbReference>